<comment type="caution">
    <text evidence="2">The sequence shown here is derived from an EMBL/GenBank/DDBJ whole genome shotgun (WGS) entry which is preliminary data.</text>
</comment>
<sequence length="297" mass="32561">MSTSDGHRLRAPSLPTRSNMRNSKFLEPLISTKPGLIDEQPPLSPGTAPHDVYLSSEEDASSSADDFSDYLSDFDSESSPASSPRTGHSHEDIAIVVNVVWQGKGSIVDLPRRSISPSSQLGPQDVQRVEIQKIQRTSTAPVGARGRLSIITTGPKLPSTRSSRSHTTTSIPSSKTTQPSFLDSDPFSSTSFEATTPLDQERPRTPSMLKRMTLSRRRSRPFMSEAASQSQLSISTCSTPMHRPDDEEYSPMTPQSAKSFAYHDLAKVARRSMHFTKSSVPESPGVKTKLSLRFGRK</sequence>
<gene>
    <name evidence="2" type="ORF">CLO192961_LOCUS455563</name>
</gene>
<evidence type="ECO:0000256" key="1">
    <source>
        <dbReference type="SAM" id="MobiDB-lite"/>
    </source>
</evidence>
<accession>A0ABY6V178</accession>
<evidence type="ECO:0000313" key="2">
    <source>
        <dbReference type="EMBL" id="VUC36873.1"/>
    </source>
</evidence>
<organism evidence="2 3">
    <name type="scientific">Bionectria ochroleuca</name>
    <name type="common">Gliocladium roseum</name>
    <dbReference type="NCBI Taxonomy" id="29856"/>
    <lineage>
        <taxon>Eukaryota</taxon>
        <taxon>Fungi</taxon>
        <taxon>Dikarya</taxon>
        <taxon>Ascomycota</taxon>
        <taxon>Pezizomycotina</taxon>
        <taxon>Sordariomycetes</taxon>
        <taxon>Hypocreomycetidae</taxon>
        <taxon>Hypocreales</taxon>
        <taxon>Bionectriaceae</taxon>
        <taxon>Clonostachys</taxon>
    </lineage>
</organism>
<feature type="compositionally biased region" description="Polar residues" evidence="1">
    <location>
        <begin position="175"/>
        <end position="198"/>
    </location>
</feature>
<feature type="compositionally biased region" description="Low complexity" evidence="1">
    <location>
        <begin position="158"/>
        <end position="174"/>
    </location>
</feature>
<keyword evidence="3" id="KW-1185">Reference proteome</keyword>
<reference evidence="2 3" key="1">
    <citation type="submission" date="2019-06" db="EMBL/GenBank/DDBJ databases">
        <authorList>
            <person name="Broberg M."/>
        </authorList>
    </citation>
    <scope>NUCLEOTIDE SEQUENCE [LARGE SCALE GENOMIC DNA]</scope>
</reference>
<feature type="region of interest" description="Disordered" evidence="1">
    <location>
        <begin position="1"/>
        <end position="90"/>
    </location>
</feature>
<feature type="region of interest" description="Disordered" evidence="1">
    <location>
        <begin position="151"/>
        <end position="254"/>
    </location>
</feature>
<evidence type="ECO:0008006" key="4">
    <source>
        <dbReference type="Google" id="ProtNLM"/>
    </source>
</evidence>
<feature type="compositionally biased region" description="Acidic residues" evidence="1">
    <location>
        <begin position="56"/>
        <end position="76"/>
    </location>
</feature>
<evidence type="ECO:0000313" key="3">
    <source>
        <dbReference type="Proteomes" id="UP000766486"/>
    </source>
</evidence>
<dbReference type="Proteomes" id="UP000766486">
    <property type="component" value="Unassembled WGS sequence"/>
</dbReference>
<dbReference type="EMBL" id="CABFNS010000934">
    <property type="protein sequence ID" value="VUC36873.1"/>
    <property type="molecule type" value="Genomic_DNA"/>
</dbReference>
<protein>
    <recommendedName>
        <fullName evidence="4">Shugoshin C-terminal domain-containing protein</fullName>
    </recommendedName>
</protein>
<proteinExistence type="predicted"/>
<feature type="region of interest" description="Disordered" evidence="1">
    <location>
        <begin position="276"/>
        <end position="297"/>
    </location>
</feature>
<feature type="compositionally biased region" description="Polar residues" evidence="1">
    <location>
        <begin position="226"/>
        <end position="239"/>
    </location>
</feature>
<name>A0ABY6V178_BIOOC</name>